<dbReference type="InterPro" id="IPR021109">
    <property type="entry name" value="Peptidase_aspartic_dom_sf"/>
</dbReference>
<feature type="signal peptide" evidence="4">
    <location>
        <begin position="1"/>
        <end position="18"/>
    </location>
</feature>
<dbReference type="InterPro" id="IPR001969">
    <property type="entry name" value="Aspartic_peptidase_AS"/>
</dbReference>
<dbReference type="PANTHER" id="PTHR47966:SF51">
    <property type="entry name" value="BETA-SITE APP-CLEAVING ENZYME, ISOFORM A-RELATED"/>
    <property type="match status" value="1"/>
</dbReference>
<dbReference type="Pfam" id="PF00026">
    <property type="entry name" value="Asp"/>
    <property type="match status" value="1"/>
</dbReference>
<sequence>MHSCSCLLIAILALSVAAKPIEIRASSVTLSLAKKLDTSGSAQYLVDQDRARAQALIQRGLNTTSQQNRRDATVPASESQAVVYVAQVNFGSSTTECADIANFVSDSGSSTTWVGAGQPWTPDSSTTTNNEAVLVIYGSGQMEVGTLYTGPVSLGNGLTVQNQGFALSQFAQGFQGYDGILGIGPEDLTLGTVVENPTETIPTITQNLRQLGLISQALVGVFFEPSSTDTAEGELSFGAPNSARYTGQLTYYPVTGTSPASRYWGIDQSITYGSTTILSVTAGIVDTGTTLIHLALDAFIAYQTATGAQLDSPAPIGTGLLYITTEQYNQLQNLDFHIGGDTYTLTPNAQIWPRALNAAIGGSSDLVYLIVSNLATPSGMGLDFVNGMCFLERYYSVYDTDQNRIGFASTEYTTSTVN</sequence>
<keyword evidence="2 3" id="KW-0064">Aspartyl protease</keyword>
<keyword evidence="3" id="KW-0645">Protease</keyword>
<dbReference type="HOGENOM" id="CLU_038846_0_0_1"/>
<accession>A0A0C3KNQ2</accession>
<dbReference type="EMBL" id="KN831950">
    <property type="protein sequence ID" value="KIO11242.1"/>
    <property type="molecule type" value="Genomic_DNA"/>
</dbReference>
<dbReference type="InterPro" id="IPR001461">
    <property type="entry name" value="Aspartic_peptidase_A1"/>
</dbReference>
<evidence type="ECO:0000259" key="5">
    <source>
        <dbReference type="PROSITE" id="PS51767"/>
    </source>
</evidence>
<dbReference type="STRING" id="870435.A0A0C3KNQ2"/>
<dbReference type="InterPro" id="IPR034164">
    <property type="entry name" value="Pepsin-like_dom"/>
</dbReference>
<name>A0A0C3KNQ2_PISTI</name>
<feature type="domain" description="Peptidase A1" evidence="5">
    <location>
        <begin position="84"/>
        <end position="408"/>
    </location>
</feature>
<gene>
    <name evidence="6" type="ORF">M404DRAFT_127907</name>
</gene>
<protein>
    <recommendedName>
        <fullName evidence="5">Peptidase A1 domain-containing protein</fullName>
    </recommendedName>
</protein>
<organism evidence="6 7">
    <name type="scientific">Pisolithus tinctorius Marx 270</name>
    <dbReference type="NCBI Taxonomy" id="870435"/>
    <lineage>
        <taxon>Eukaryota</taxon>
        <taxon>Fungi</taxon>
        <taxon>Dikarya</taxon>
        <taxon>Basidiomycota</taxon>
        <taxon>Agaricomycotina</taxon>
        <taxon>Agaricomycetes</taxon>
        <taxon>Agaricomycetidae</taxon>
        <taxon>Boletales</taxon>
        <taxon>Sclerodermatineae</taxon>
        <taxon>Pisolithaceae</taxon>
        <taxon>Pisolithus</taxon>
    </lineage>
</organism>
<dbReference type="AlphaFoldDB" id="A0A0C3KNQ2"/>
<dbReference type="PROSITE" id="PS00141">
    <property type="entry name" value="ASP_PROTEASE"/>
    <property type="match status" value="1"/>
</dbReference>
<dbReference type="Proteomes" id="UP000054217">
    <property type="component" value="Unassembled WGS sequence"/>
</dbReference>
<dbReference type="PROSITE" id="PS51767">
    <property type="entry name" value="PEPTIDASE_A1"/>
    <property type="match status" value="1"/>
</dbReference>
<dbReference type="PRINTS" id="PR00792">
    <property type="entry name" value="PEPSIN"/>
</dbReference>
<evidence type="ECO:0000313" key="6">
    <source>
        <dbReference type="EMBL" id="KIO11242.1"/>
    </source>
</evidence>
<evidence type="ECO:0000256" key="4">
    <source>
        <dbReference type="SAM" id="SignalP"/>
    </source>
</evidence>
<evidence type="ECO:0000256" key="1">
    <source>
        <dbReference type="ARBA" id="ARBA00007447"/>
    </source>
</evidence>
<proteinExistence type="inferred from homology"/>
<dbReference type="PANTHER" id="PTHR47966">
    <property type="entry name" value="BETA-SITE APP-CLEAVING ENZYME, ISOFORM A-RELATED"/>
    <property type="match status" value="1"/>
</dbReference>
<dbReference type="SUPFAM" id="SSF50630">
    <property type="entry name" value="Acid proteases"/>
    <property type="match status" value="1"/>
</dbReference>
<dbReference type="FunCoup" id="A0A0C3KNQ2">
    <property type="interactions" value="48"/>
</dbReference>
<keyword evidence="4" id="KW-0732">Signal</keyword>
<keyword evidence="3" id="KW-0378">Hydrolase</keyword>
<reference evidence="6 7" key="1">
    <citation type="submission" date="2014-04" db="EMBL/GenBank/DDBJ databases">
        <authorList>
            <consortium name="DOE Joint Genome Institute"/>
            <person name="Kuo A."/>
            <person name="Kohler A."/>
            <person name="Costa M.D."/>
            <person name="Nagy L.G."/>
            <person name="Floudas D."/>
            <person name="Copeland A."/>
            <person name="Barry K.W."/>
            <person name="Cichocki N."/>
            <person name="Veneault-Fourrey C."/>
            <person name="LaButti K."/>
            <person name="Lindquist E.A."/>
            <person name="Lipzen A."/>
            <person name="Lundell T."/>
            <person name="Morin E."/>
            <person name="Murat C."/>
            <person name="Sun H."/>
            <person name="Tunlid A."/>
            <person name="Henrissat B."/>
            <person name="Grigoriev I.V."/>
            <person name="Hibbett D.S."/>
            <person name="Martin F."/>
            <person name="Nordberg H.P."/>
            <person name="Cantor M.N."/>
            <person name="Hua S.X."/>
        </authorList>
    </citation>
    <scope>NUCLEOTIDE SEQUENCE [LARGE SCALE GENOMIC DNA]</scope>
    <source>
        <strain evidence="6 7">Marx 270</strain>
    </source>
</reference>
<reference evidence="7" key="2">
    <citation type="submission" date="2015-01" db="EMBL/GenBank/DDBJ databases">
        <title>Evolutionary Origins and Diversification of the Mycorrhizal Mutualists.</title>
        <authorList>
            <consortium name="DOE Joint Genome Institute"/>
            <consortium name="Mycorrhizal Genomics Consortium"/>
            <person name="Kohler A."/>
            <person name="Kuo A."/>
            <person name="Nagy L.G."/>
            <person name="Floudas D."/>
            <person name="Copeland A."/>
            <person name="Barry K.W."/>
            <person name="Cichocki N."/>
            <person name="Veneault-Fourrey C."/>
            <person name="LaButti K."/>
            <person name="Lindquist E.A."/>
            <person name="Lipzen A."/>
            <person name="Lundell T."/>
            <person name="Morin E."/>
            <person name="Murat C."/>
            <person name="Riley R."/>
            <person name="Ohm R."/>
            <person name="Sun H."/>
            <person name="Tunlid A."/>
            <person name="Henrissat B."/>
            <person name="Grigoriev I.V."/>
            <person name="Hibbett D.S."/>
            <person name="Martin F."/>
        </authorList>
    </citation>
    <scope>NUCLEOTIDE SEQUENCE [LARGE SCALE GENOMIC DNA]</scope>
    <source>
        <strain evidence="7">Marx 270</strain>
    </source>
</reference>
<dbReference type="InParanoid" id="A0A0C3KNQ2"/>
<evidence type="ECO:0000256" key="2">
    <source>
        <dbReference type="ARBA" id="ARBA00022750"/>
    </source>
</evidence>
<evidence type="ECO:0000256" key="3">
    <source>
        <dbReference type="RuleBase" id="RU000454"/>
    </source>
</evidence>
<dbReference type="CDD" id="cd05471">
    <property type="entry name" value="pepsin_like"/>
    <property type="match status" value="1"/>
</dbReference>
<dbReference type="GO" id="GO:0006508">
    <property type="term" value="P:proteolysis"/>
    <property type="evidence" value="ECO:0007669"/>
    <property type="project" value="UniProtKB-KW"/>
</dbReference>
<dbReference type="InterPro" id="IPR033121">
    <property type="entry name" value="PEPTIDASE_A1"/>
</dbReference>
<dbReference type="OrthoDB" id="660550at2759"/>
<keyword evidence="7" id="KW-1185">Reference proteome</keyword>
<evidence type="ECO:0000313" key="7">
    <source>
        <dbReference type="Proteomes" id="UP000054217"/>
    </source>
</evidence>
<dbReference type="Gene3D" id="2.40.70.10">
    <property type="entry name" value="Acid Proteases"/>
    <property type="match status" value="2"/>
</dbReference>
<dbReference type="GO" id="GO:0004190">
    <property type="term" value="F:aspartic-type endopeptidase activity"/>
    <property type="evidence" value="ECO:0007669"/>
    <property type="project" value="UniProtKB-KW"/>
</dbReference>
<comment type="similarity">
    <text evidence="1 3">Belongs to the peptidase A1 family.</text>
</comment>
<feature type="chain" id="PRO_5002166427" description="Peptidase A1 domain-containing protein" evidence="4">
    <location>
        <begin position="19"/>
        <end position="418"/>
    </location>
</feature>